<accession>A0A9K3PT99</accession>
<evidence type="ECO:0000313" key="1">
    <source>
        <dbReference type="EMBL" id="KAG7358990.1"/>
    </source>
</evidence>
<dbReference type="Proteomes" id="UP000693970">
    <property type="component" value="Unassembled WGS sequence"/>
</dbReference>
<reference evidence="1" key="1">
    <citation type="journal article" date="2021" name="Sci. Rep.">
        <title>Diploid genomic architecture of Nitzschia inconspicua, an elite biomass production diatom.</title>
        <authorList>
            <person name="Oliver A."/>
            <person name="Podell S."/>
            <person name="Pinowska A."/>
            <person name="Traller J.C."/>
            <person name="Smith S.R."/>
            <person name="McClure R."/>
            <person name="Beliaev A."/>
            <person name="Bohutskyi P."/>
            <person name="Hill E.A."/>
            <person name="Rabines A."/>
            <person name="Zheng H."/>
            <person name="Allen L.Z."/>
            <person name="Kuo A."/>
            <person name="Grigoriev I.V."/>
            <person name="Allen A.E."/>
            <person name="Hazlebeck D."/>
            <person name="Allen E.E."/>
        </authorList>
    </citation>
    <scope>NUCLEOTIDE SEQUENCE</scope>
    <source>
        <strain evidence="1">Hildebrandi</strain>
    </source>
</reference>
<keyword evidence="2" id="KW-1185">Reference proteome</keyword>
<name>A0A9K3PT99_9STRA</name>
<dbReference type="EMBL" id="JAGRRH010000014">
    <property type="protein sequence ID" value="KAG7358990.1"/>
    <property type="molecule type" value="Genomic_DNA"/>
</dbReference>
<protein>
    <submittedName>
        <fullName evidence="1">Uncharacterized protein</fullName>
    </submittedName>
</protein>
<sequence length="403" mass="45803">MNFLKRYRCRSSPRPTKDDEDTSLVSDSGLDVAECAYPDVPAAEEIDRELYSLVHFRGSESTESLYKIHYWSTVVTSDINHDAGGRIFVKHQVLPTILLFMKGLLKEGNNALLLEKTAKILQQCTSFHDRHTKKQEKYSKDMILQLVKHDGVKILVTALDRYCDKPSRKRHRALFKNLWTTLLNVATCDKAVTLLKIPRTDLEQQERLLLGAIPAYLERAEAEVPAFWLERLFIALHYFIKFNGEPDAQTRQLLAQNRVVNKLLHILMIGRRQLAATDPCVTALAMSFFLTCVEHGVDHDKSRYFRDRSEDDELHNSIDMDRLARFTIRAMKAFPSSHIIQGSGYVLLKKIPSLYRVLACNDSTVILPSSCGADIDNDASGPTSIVFASLVGSCWMCRPSQQL</sequence>
<organism evidence="1 2">
    <name type="scientific">Nitzschia inconspicua</name>
    <dbReference type="NCBI Taxonomy" id="303405"/>
    <lineage>
        <taxon>Eukaryota</taxon>
        <taxon>Sar</taxon>
        <taxon>Stramenopiles</taxon>
        <taxon>Ochrophyta</taxon>
        <taxon>Bacillariophyta</taxon>
        <taxon>Bacillariophyceae</taxon>
        <taxon>Bacillariophycidae</taxon>
        <taxon>Bacillariales</taxon>
        <taxon>Bacillariaceae</taxon>
        <taxon>Nitzschia</taxon>
    </lineage>
</organism>
<proteinExistence type="predicted"/>
<reference evidence="1" key="2">
    <citation type="submission" date="2021-04" db="EMBL/GenBank/DDBJ databases">
        <authorList>
            <person name="Podell S."/>
        </authorList>
    </citation>
    <scope>NUCLEOTIDE SEQUENCE</scope>
    <source>
        <strain evidence="1">Hildebrandi</strain>
    </source>
</reference>
<evidence type="ECO:0000313" key="2">
    <source>
        <dbReference type="Proteomes" id="UP000693970"/>
    </source>
</evidence>
<comment type="caution">
    <text evidence="1">The sequence shown here is derived from an EMBL/GenBank/DDBJ whole genome shotgun (WGS) entry which is preliminary data.</text>
</comment>
<gene>
    <name evidence="1" type="ORF">IV203_015579</name>
</gene>
<dbReference type="AlphaFoldDB" id="A0A9K3PT99"/>